<keyword evidence="3 6" id="KW-0812">Transmembrane</keyword>
<feature type="transmembrane region" description="Helical" evidence="6">
    <location>
        <begin position="282"/>
        <end position="301"/>
    </location>
</feature>
<dbReference type="RefSeq" id="WP_350344817.1">
    <property type="nucleotide sequence ID" value="NZ_CP158367.1"/>
</dbReference>
<evidence type="ECO:0000256" key="4">
    <source>
        <dbReference type="ARBA" id="ARBA00022989"/>
    </source>
</evidence>
<dbReference type="Pfam" id="PF03706">
    <property type="entry name" value="LPG_synthase_TM"/>
    <property type="match status" value="1"/>
</dbReference>
<evidence type="ECO:0000256" key="2">
    <source>
        <dbReference type="ARBA" id="ARBA00022475"/>
    </source>
</evidence>
<dbReference type="GO" id="GO:0050071">
    <property type="term" value="F:phosphatidylglycerol lysyltransferase activity"/>
    <property type="evidence" value="ECO:0007669"/>
    <property type="project" value="UniProtKB-EC"/>
</dbReference>
<keyword evidence="6" id="KW-0046">Antibiotic resistance</keyword>
<feature type="transmembrane region" description="Helical" evidence="6">
    <location>
        <begin position="114"/>
        <end position="140"/>
    </location>
</feature>
<evidence type="ECO:0000256" key="6">
    <source>
        <dbReference type="RuleBase" id="RU363042"/>
    </source>
</evidence>
<evidence type="ECO:0000256" key="3">
    <source>
        <dbReference type="ARBA" id="ARBA00022692"/>
    </source>
</evidence>
<comment type="function">
    <text evidence="6">Catalyzes the transfer of a lysyl group from L-lysyl-tRNA(Lys) to membrane-bound phosphatidylglycerol (PG), which produces lysylphosphatidylglycerol (LPG), a major component of the bacterial membrane with a positive net charge. LPG synthesis contributes to bacterial virulence as it is involved in the resistance mechanism against cationic antimicrobial peptides (CAMP) produces by the host's immune system (defensins, cathelicidins) and by the competing microorganisms.</text>
</comment>
<feature type="transmembrane region" description="Helical" evidence="6">
    <location>
        <begin position="190"/>
        <end position="209"/>
    </location>
</feature>
<organism evidence="7">
    <name type="scientific">Proteinivorax tanatarense</name>
    <dbReference type="NCBI Taxonomy" id="1260629"/>
    <lineage>
        <taxon>Bacteria</taxon>
        <taxon>Bacillati</taxon>
        <taxon>Bacillota</taxon>
        <taxon>Clostridia</taxon>
        <taxon>Eubacteriales</taxon>
        <taxon>Proteinivoracaceae</taxon>
        <taxon>Proteinivorax</taxon>
    </lineage>
</organism>
<reference evidence="7" key="2">
    <citation type="submission" date="2024-06" db="EMBL/GenBank/DDBJ databases">
        <authorList>
            <person name="Petrova K.O."/>
            <person name="Toshchakov S.V."/>
            <person name="Boltjanskaja Y.V."/>
            <person name="Kevbrin V."/>
        </authorList>
    </citation>
    <scope>NUCLEOTIDE SEQUENCE</scope>
    <source>
        <strain evidence="7">Z-910T</strain>
    </source>
</reference>
<dbReference type="PANTHER" id="PTHR39087:SF2">
    <property type="entry name" value="UPF0104 MEMBRANE PROTEIN MJ1595"/>
    <property type="match status" value="1"/>
</dbReference>
<accession>A0AAU7VQ40</accession>
<keyword evidence="5 6" id="KW-0472">Membrane</keyword>
<proteinExistence type="inferred from homology"/>
<feature type="transmembrane region" description="Helical" evidence="6">
    <location>
        <begin position="152"/>
        <end position="169"/>
    </location>
</feature>
<evidence type="ECO:0000313" key="7">
    <source>
        <dbReference type="EMBL" id="XBX76083.1"/>
    </source>
</evidence>
<dbReference type="GO" id="GO:0046677">
    <property type="term" value="P:response to antibiotic"/>
    <property type="evidence" value="ECO:0007669"/>
    <property type="project" value="UniProtKB-KW"/>
</dbReference>
<comment type="subcellular location">
    <subcellularLocation>
        <location evidence="1 6">Cell membrane</location>
        <topology evidence="1 6">Multi-pass membrane protein</topology>
    </subcellularLocation>
</comment>
<keyword evidence="4 6" id="KW-1133">Transmembrane helix</keyword>
<keyword evidence="6" id="KW-0808">Transferase</keyword>
<reference evidence="7" key="1">
    <citation type="journal article" date="2013" name="Extremophiles">
        <title>Proteinivorax tanatarense gen. nov., sp. nov., an anaerobic, haloalkaliphilic, proteolytic bacterium isolated from a decaying algal bloom, and proposal of Proteinivoraceae fam. nov.</title>
        <authorList>
            <person name="Kevbrin V."/>
            <person name="Boltyanskaya Y."/>
            <person name="Zhilina T."/>
            <person name="Kolganova T."/>
            <person name="Lavrentjeva E."/>
            <person name="Kuznetsov B."/>
        </authorList>
    </citation>
    <scope>NUCLEOTIDE SEQUENCE</scope>
    <source>
        <strain evidence="7">Z-910T</strain>
    </source>
</reference>
<sequence>MKKIAKIFGWLVIVILFAYGITNLEREAFSQAFNMPWHTVLCLIILQGISFSLVTLQYKWLISNCSYKISYFNMFSINLAGKFMESITPSIKAGGESVKILLLKKELKIEYPQIFAISVAQKTCSIIIYLLLVAGAFIYVDFTFELSLNGPIIFFVILLTALVVFKFLLNKYYAIVVSKIFLVISHLKKFDVKLIVAVLVSNLVVWGLYPLKFLLIANFFGFSLDIWQIMMVVYLADGIAMLPTTPGSVGTFEGGMGVMLSAQGVDFGAAFASAVIFRFFTFWALMLFSAGFISVTKLFGYNKNISL</sequence>
<name>A0AAU7VQ40_9FIRM</name>
<dbReference type="GO" id="GO:0006629">
    <property type="term" value="P:lipid metabolic process"/>
    <property type="evidence" value="ECO:0007669"/>
    <property type="project" value="UniProtKB-KW"/>
</dbReference>
<dbReference type="InterPro" id="IPR022791">
    <property type="entry name" value="L-PG_synthase/AglD"/>
</dbReference>
<dbReference type="AlphaFoldDB" id="A0AAU7VQ40"/>
<feature type="transmembrane region" description="Helical" evidence="6">
    <location>
        <begin position="36"/>
        <end position="58"/>
    </location>
</feature>
<evidence type="ECO:0000256" key="1">
    <source>
        <dbReference type="ARBA" id="ARBA00004651"/>
    </source>
</evidence>
<dbReference type="EMBL" id="CP158367">
    <property type="protein sequence ID" value="XBX76083.1"/>
    <property type="molecule type" value="Genomic_DNA"/>
</dbReference>
<dbReference type="GO" id="GO:0005886">
    <property type="term" value="C:plasma membrane"/>
    <property type="evidence" value="ECO:0007669"/>
    <property type="project" value="UniProtKB-SubCell"/>
</dbReference>
<keyword evidence="6" id="KW-0443">Lipid metabolism</keyword>
<protein>
    <recommendedName>
        <fullName evidence="6">Phosphatidylglycerol lysyltransferase</fullName>
        <ecNumber evidence="6">2.3.2.3</ecNumber>
    </recommendedName>
    <alternativeName>
        <fullName evidence="6">Lysylphosphatidylglycerol synthase</fullName>
    </alternativeName>
</protein>
<keyword evidence="2" id="KW-1003">Cell membrane</keyword>
<feature type="transmembrane region" description="Helical" evidence="6">
    <location>
        <begin position="7"/>
        <end position="24"/>
    </location>
</feature>
<gene>
    <name evidence="6" type="primary">mprF</name>
    <name evidence="7" type="ORF">PRVXT_001258</name>
</gene>
<dbReference type="EC" id="2.3.2.3" evidence="6"/>
<comment type="similarity">
    <text evidence="6">Belongs to the LPG synthase family.</text>
</comment>
<evidence type="ECO:0000256" key="5">
    <source>
        <dbReference type="ARBA" id="ARBA00023136"/>
    </source>
</evidence>
<dbReference type="PANTHER" id="PTHR39087">
    <property type="entry name" value="UPF0104 MEMBRANE PROTEIN MJ1595"/>
    <property type="match status" value="1"/>
</dbReference>
<comment type="catalytic activity">
    <reaction evidence="6">
        <text>L-lysyl-tRNA(Lys) + a 1,2-diacyl-sn-glycero-3-phospho-(1'-sn-glycerol) = a 1,2-diacyl-sn-glycero-3-phospho-1'-(3'-O-L-lysyl)-sn-glycerol + tRNA(Lys)</text>
        <dbReference type="Rhea" id="RHEA:10668"/>
        <dbReference type="Rhea" id="RHEA-COMP:9696"/>
        <dbReference type="Rhea" id="RHEA-COMP:9697"/>
        <dbReference type="ChEBI" id="CHEBI:64716"/>
        <dbReference type="ChEBI" id="CHEBI:75792"/>
        <dbReference type="ChEBI" id="CHEBI:78442"/>
        <dbReference type="ChEBI" id="CHEBI:78529"/>
        <dbReference type="EC" id="2.3.2.3"/>
    </reaction>
</comment>